<dbReference type="CDD" id="cd02440">
    <property type="entry name" value="AdoMet_MTases"/>
    <property type="match status" value="1"/>
</dbReference>
<dbReference type="RefSeq" id="WP_075055045.1">
    <property type="nucleotide sequence ID" value="NZ_CP007536.1"/>
</dbReference>
<keyword evidence="2" id="KW-0808">Transferase</keyword>
<evidence type="ECO:0000256" key="1">
    <source>
        <dbReference type="SAM" id="Phobius"/>
    </source>
</evidence>
<dbReference type="EMBL" id="CP007536">
    <property type="protein sequence ID" value="AIC16236.1"/>
    <property type="molecule type" value="Genomic_DNA"/>
</dbReference>
<evidence type="ECO:0000313" key="2">
    <source>
        <dbReference type="EMBL" id="AIC16236.1"/>
    </source>
</evidence>
<dbReference type="Gene3D" id="3.40.50.150">
    <property type="entry name" value="Vaccinia Virus protein VP39"/>
    <property type="match status" value="1"/>
</dbReference>
<gene>
    <name evidence="2" type="ORF">NVIE_019750</name>
</gene>
<feature type="transmembrane region" description="Helical" evidence="1">
    <location>
        <begin position="590"/>
        <end position="610"/>
    </location>
</feature>
<feature type="transmembrane region" description="Helical" evidence="1">
    <location>
        <begin position="201"/>
        <end position="224"/>
    </location>
</feature>
<sequence length="833" mass="90060">MSFHSNNNSQKGLAPTSVSRRLVFLGIFLSSFSGLVLEVAITRIFSAAIWYHFAFVAVSVALVGLGASGLVVHYRLRKISENWAGNMTIAAALGVTLAIPLSLFVMHSLSSHVDYLPLYMGLFSIPFFFIGITISAAFNAFARTAGRLYASDLVGASAGALLVVLALTVLGGEGTVLMVGLVSAASAVVFSISARDRKKIAISLAFVAFAASLIVLDQVVVVGGGGEGRLFSIPTDPNAQKDLPLFLKENPRASIVKTEWNSFSRIDVVEGPLTNCDNTFSDPNNNAGQQSSKCAYEGLVAKVFIDGGAGTNIVSWDGNPESRKDMSNWMQYKPFTMMQDPKVLVIGSGGGRDVVAALASGSKDVTSVEINPIIFNTVKEYGDRAGNVYTHPYVNANVDEGRSFVSRSTEKYDIVYIPFVDTWASVSSGGLGVSENFLYTQEAFQEYYDHLKDRGKVIAVRWLIDSPRFVSTFLTTLERNGVPQEEAYKHIMIVSAQSAKKDPSGTMAIMSKAPFTEQEIQYLYDFFVKEGYHPILVPGKVALEPHSSLLNGQITLQQYYDMFPTKAYAVTDDSPYFLSYEKPFPKVLEVLLYVSLGIAAVFMVGPYVWLRMTNRRSSNAFVKSNNNNGSSGILRTGSIALYFAAIGTGFILIELALLQKLVLLLGNPTMTFALLLFTLLISSGFGSLVSSRLTRGTSAKRLAMVIAGIASFGVAYLASLSPLIYSIVSEQFAVKAAVSIGILFPIGFLMGMPMPTGMRVLKSHAPSFVPWMWAINGGFSVLGSVLAVLFSIAYGGSYAMLLGIAAYIVAASVAFTWKQRSKRTEAEEGILEL</sequence>
<keyword evidence="1" id="KW-0812">Transmembrane</keyword>
<evidence type="ECO:0000313" key="3">
    <source>
        <dbReference type="Proteomes" id="UP000027093"/>
    </source>
</evidence>
<organism evidence="2 3">
    <name type="scientific">Nitrososphaera viennensis EN76</name>
    <dbReference type="NCBI Taxonomy" id="926571"/>
    <lineage>
        <taxon>Archaea</taxon>
        <taxon>Nitrososphaerota</taxon>
        <taxon>Nitrososphaeria</taxon>
        <taxon>Nitrososphaerales</taxon>
        <taxon>Nitrososphaeraceae</taxon>
        <taxon>Nitrososphaera</taxon>
    </lineage>
</organism>
<proteinExistence type="predicted"/>
<dbReference type="OrthoDB" id="10538at2157"/>
<dbReference type="GO" id="GO:0032259">
    <property type="term" value="P:methylation"/>
    <property type="evidence" value="ECO:0007669"/>
    <property type="project" value="UniProtKB-KW"/>
</dbReference>
<feature type="transmembrane region" description="Helical" evidence="1">
    <location>
        <begin position="84"/>
        <end position="106"/>
    </location>
</feature>
<dbReference type="KEGG" id="nvn:NVIE_019750"/>
<feature type="transmembrane region" description="Helical" evidence="1">
    <location>
        <begin position="118"/>
        <end position="141"/>
    </location>
</feature>
<keyword evidence="1" id="KW-0472">Membrane</keyword>
<dbReference type="InterPro" id="IPR029063">
    <property type="entry name" value="SAM-dependent_MTases_sf"/>
</dbReference>
<dbReference type="SUPFAM" id="SSF53335">
    <property type="entry name" value="S-adenosyl-L-methionine-dependent methyltransferases"/>
    <property type="match status" value="1"/>
</dbReference>
<dbReference type="Pfam" id="PF01564">
    <property type="entry name" value="Spermine_synth"/>
    <property type="match status" value="1"/>
</dbReference>
<feature type="transmembrane region" description="Helical" evidence="1">
    <location>
        <begin position="771"/>
        <end position="792"/>
    </location>
</feature>
<dbReference type="InterPro" id="IPR036259">
    <property type="entry name" value="MFS_trans_sf"/>
</dbReference>
<dbReference type="HOGENOM" id="CLU_018383_0_0_2"/>
<feature type="transmembrane region" description="Helical" evidence="1">
    <location>
        <begin position="21"/>
        <end position="42"/>
    </location>
</feature>
<feature type="transmembrane region" description="Helical" evidence="1">
    <location>
        <begin position="639"/>
        <end position="658"/>
    </location>
</feature>
<reference evidence="2 3" key="1">
    <citation type="journal article" date="2014" name="Int. J. Syst. Evol. Microbiol.">
        <title>Nitrososphaera viennensis gen. nov., sp. nov., an aerobic and mesophilic, ammonia-oxidizing archaeon from soil and a member of the archaeal phylum Thaumarchaeota.</title>
        <authorList>
            <person name="Stieglmeier M."/>
            <person name="Klingl A."/>
            <person name="Alves R.J."/>
            <person name="Rittmann S.K."/>
            <person name="Melcher M."/>
            <person name="Leisch N."/>
            <person name="Schleper C."/>
        </authorList>
    </citation>
    <scope>NUCLEOTIDE SEQUENCE [LARGE SCALE GENOMIC DNA]</scope>
    <source>
        <strain evidence="2">EN76</strain>
    </source>
</reference>
<feature type="transmembrane region" description="Helical" evidence="1">
    <location>
        <begin position="798"/>
        <end position="817"/>
    </location>
</feature>
<dbReference type="STRING" id="926571.NVIE_019750"/>
<feature type="transmembrane region" description="Helical" evidence="1">
    <location>
        <begin position="702"/>
        <end position="726"/>
    </location>
</feature>
<dbReference type="GeneID" id="74947217"/>
<name>A0A060HRS8_9ARCH</name>
<dbReference type="SUPFAM" id="SSF103473">
    <property type="entry name" value="MFS general substrate transporter"/>
    <property type="match status" value="1"/>
</dbReference>
<keyword evidence="2" id="KW-0489">Methyltransferase</keyword>
<dbReference type="AlphaFoldDB" id="A0A060HRS8"/>
<feature type="transmembrane region" description="Helical" evidence="1">
    <location>
        <begin position="670"/>
        <end position="690"/>
    </location>
</feature>
<keyword evidence="3" id="KW-1185">Reference proteome</keyword>
<dbReference type="GO" id="GO:0008168">
    <property type="term" value="F:methyltransferase activity"/>
    <property type="evidence" value="ECO:0007669"/>
    <property type="project" value="UniProtKB-KW"/>
</dbReference>
<feature type="transmembrane region" description="Helical" evidence="1">
    <location>
        <begin position="153"/>
        <end position="170"/>
    </location>
</feature>
<feature type="transmembrane region" description="Helical" evidence="1">
    <location>
        <begin position="176"/>
        <end position="194"/>
    </location>
</feature>
<accession>A0A060HRS8</accession>
<protein>
    <submittedName>
        <fullName evidence="2">Putative SAM-dependent methyltransferase</fullName>
    </submittedName>
</protein>
<dbReference type="Proteomes" id="UP000027093">
    <property type="component" value="Chromosome"/>
</dbReference>
<feature type="transmembrane region" description="Helical" evidence="1">
    <location>
        <begin position="732"/>
        <end position="750"/>
    </location>
</feature>
<feature type="transmembrane region" description="Helical" evidence="1">
    <location>
        <begin position="48"/>
        <end position="72"/>
    </location>
</feature>
<keyword evidence="1" id="KW-1133">Transmembrane helix</keyword>